<organism evidence="10 11">
    <name type="scientific">Candidatus Daviesbacteria bacterium GW2011_GWA1_42_6</name>
    <dbReference type="NCBI Taxonomy" id="1618420"/>
    <lineage>
        <taxon>Bacteria</taxon>
        <taxon>Candidatus Daviesiibacteriota</taxon>
    </lineage>
</organism>
<evidence type="ECO:0000256" key="8">
    <source>
        <dbReference type="SAM" id="Phobius"/>
    </source>
</evidence>
<dbReference type="GO" id="GO:0016763">
    <property type="term" value="F:pentosyltransferase activity"/>
    <property type="evidence" value="ECO:0007669"/>
    <property type="project" value="TreeGrafter"/>
</dbReference>
<feature type="transmembrane region" description="Helical" evidence="8">
    <location>
        <begin position="116"/>
        <end position="133"/>
    </location>
</feature>
<evidence type="ECO:0000256" key="4">
    <source>
        <dbReference type="ARBA" id="ARBA00022679"/>
    </source>
</evidence>
<feature type="transmembrane region" description="Helical" evidence="8">
    <location>
        <begin position="205"/>
        <end position="223"/>
    </location>
</feature>
<dbReference type="Proteomes" id="UP000034135">
    <property type="component" value="Unassembled WGS sequence"/>
</dbReference>
<keyword evidence="7 8" id="KW-0472">Membrane</keyword>
<keyword evidence="4 10" id="KW-0808">Transferase</keyword>
<evidence type="ECO:0000256" key="3">
    <source>
        <dbReference type="ARBA" id="ARBA00022676"/>
    </source>
</evidence>
<sequence>MNFLIKYKLWLLILVAIMLRSLDISYPAFTPDEARITYRGFTLATTGEDELGRRFPLIFNGAEDYQFPLVSYITSLGVLIFGKSDLGVRIPFVLIGVVLIFLTYKNALFLTGDKKFGYLASLLVAFSPPLIFLSKIPNETIVLTTLITFLFYLLTREKMNLFLVGLIVIVAFLTSKFALFLIVPVVFVTLFFYGKSLNLKDRIKVFLLTLIFSLVVTTIFLQIPQSGRSLMENNFTLFTDITIQNGVNRLRGQGIESGWPEISGRIFFNKLSIIPVGFLHWFSNISPSIYFGQIDPSGKLSILGMGAWAKILVVPFLYGLFILIRKEQKRIFPILLYIPLLTFPSFFIFPTLTPSLVVLTLPFMVFIVALGLSKIKKGWMVLFITLMVLEILTNLIYKSTDIKNTNNIRPVWVKEIAVDVYNESKKNEVLLSDDLVSDMAPYIGWYSDYIPSSDSVASGFPYRFTERNPGNIILQGYDEEINLCGTREKRTFFLSPKTLKMMSERIDIKILKPDYLDGLQKPAVYRLPYEVCLE</sequence>
<keyword evidence="5 8" id="KW-0812">Transmembrane</keyword>
<evidence type="ECO:0000256" key="5">
    <source>
        <dbReference type="ARBA" id="ARBA00022692"/>
    </source>
</evidence>
<protein>
    <submittedName>
        <fullName evidence="10">Glycosyl transferase family 39</fullName>
    </submittedName>
</protein>
<dbReference type="PANTHER" id="PTHR33908">
    <property type="entry name" value="MANNOSYLTRANSFERASE YKCB-RELATED"/>
    <property type="match status" value="1"/>
</dbReference>
<feature type="transmembrane region" description="Helical" evidence="8">
    <location>
        <begin position="300"/>
        <end position="324"/>
    </location>
</feature>
<evidence type="ECO:0000313" key="10">
    <source>
        <dbReference type="EMBL" id="KKS65029.1"/>
    </source>
</evidence>
<evidence type="ECO:0000256" key="1">
    <source>
        <dbReference type="ARBA" id="ARBA00004651"/>
    </source>
</evidence>
<feature type="transmembrane region" description="Helical" evidence="8">
    <location>
        <begin position="379"/>
        <end position="397"/>
    </location>
</feature>
<feature type="transmembrane region" description="Helical" evidence="8">
    <location>
        <begin position="331"/>
        <end position="349"/>
    </location>
</feature>
<comment type="caution">
    <text evidence="10">The sequence shown here is derived from an EMBL/GenBank/DDBJ whole genome shotgun (WGS) entry which is preliminary data.</text>
</comment>
<dbReference type="Pfam" id="PF13231">
    <property type="entry name" value="PMT_2"/>
    <property type="match status" value="1"/>
</dbReference>
<comment type="subcellular location">
    <subcellularLocation>
        <location evidence="1">Cell membrane</location>
        <topology evidence="1">Multi-pass membrane protein</topology>
    </subcellularLocation>
</comment>
<accession>A0A0G1AVM2</accession>
<dbReference type="GO" id="GO:0005886">
    <property type="term" value="C:plasma membrane"/>
    <property type="evidence" value="ECO:0007669"/>
    <property type="project" value="UniProtKB-SubCell"/>
</dbReference>
<feature type="transmembrane region" description="Helical" evidence="8">
    <location>
        <begin position="86"/>
        <end position="104"/>
    </location>
</feature>
<evidence type="ECO:0000256" key="7">
    <source>
        <dbReference type="ARBA" id="ARBA00023136"/>
    </source>
</evidence>
<name>A0A0G1AVM2_9BACT</name>
<proteinExistence type="predicted"/>
<dbReference type="EMBL" id="LCEB01000014">
    <property type="protein sequence ID" value="KKS65029.1"/>
    <property type="molecule type" value="Genomic_DNA"/>
</dbReference>
<feature type="domain" description="Glycosyltransferase RgtA/B/C/D-like" evidence="9">
    <location>
        <begin position="68"/>
        <end position="217"/>
    </location>
</feature>
<evidence type="ECO:0000313" key="11">
    <source>
        <dbReference type="Proteomes" id="UP000034135"/>
    </source>
</evidence>
<dbReference type="GO" id="GO:0009103">
    <property type="term" value="P:lipopolysaccharide biosynthetic process"/>
    <property type="evidence" value="ECO:0007669"/>
    <property type="project" value="UniProtKB-ARBA"/>
</dbReference>
<reference evidence="10 11" key="1">
    <citation type="journal article" date="2015" name="Nature">
        <title>rRNA introns, odd ribosomes, and small enigmatic genomes across a large radiation of phyla.</title>
        <authorList>
            <person name="Brown C.T."/>
            <person name="Hug L.A."/>
            <person name="Thomas B.C."/>
            <person name="Sharon I."/>
            <person name="Castelle C.J."/>
            <person name="Singh A."/>
            <person name="Wilkins M.J."/>
            <person name="Williams K.H."/>
            <person name="Banfield J.F."/>
        </authorList>
    </citation>
    <scope>NUCLEOTIDE SEQUENCE [LARGE SCALE GENOMIC DNA]</scope>
</reference>
<keyword evidence="2" id="KW-1003">Cell membrane</keyword>
<gene>
    <name evidence="10" type="ORF">UV33_C0014G0006</name>
</gene>
<evidence type="ECO:0000259" key="9">
    <source>
        <dbReference type="Pfam" id="PF13231"/>
    </source>
</evidence>
<dbReference type="InterPro" id="IPR050297">
    <property type="entry name" value="LipidA_mod_glycosyltrf_83"/>
</dbReference>
<keyword evidence="3" id="KW-0328">Glycosyltransferase</keyword>
<dbReference type="PANTHER" id="PTHR33908:SF11">
    <property type="entry name" value="MEMBRANE PROTEIN"/>
    <property type="match status" value="1"/>
</dbReference>
<dbReference type="AlphaFoldDB" id="A0A0G1AVM2"/>
<feature type="transmembrane region" description="Helical" evidence="8">
    <location>
        <begin position="161"/>
        <end position="193"/>
    </location>
</feature>
<dbReference type="InterPro" id="IPR038731">
    <property type="entry name" value="RgtA/B/C-like"/>
</dbReference>
<keyword evidence="6 8" id="KW-1133">Transmembrane helix</keyword>
<evidence type="ECO:0000256" key="2">
    <source>
        <dbReference type="ARBA" id="ARBA00022475"/>
    </source>
</evidence>
<evidence type="ECO:0000256" key="6">
    <source>
        <dbReference type="ARBA" id="ARBA00022989"/>
    </source>
</evidence>